<evidence type="ECO:0000313" key="2">
    <source>
        <dbReference type="Proteomes" id="UP000763505"/>
    </source>
</evidence>
<dbReference type="Proteomes" id="UP000763505">
    <property type="component" value="Unassembled WGS sequence"/>
</dbReference>
<gene>
    <name evidence="1" type="ORF">K8V35_07140</name>
</gene>
<proteinExistence type="predicted"/>
<accession>A0A921DXQ6</accession>
<evidence type="ECO:0000313" key="1">
    <source>
        <dbReference type="EMBL" id="HJE20110.1"/>
    </source>
</evidence>
<sequence>METAIFLYSAGKQKEVFAYEFKKKKKYPKGSFICPECGEDVSLYFSNKQKNYFAHYMRVGSEKECELRVDGNSNLTIYQRLSTPLYLKKSKLNGYELNLALKALNQELLIEAERENAYLEVIFGESKKRINIDRFNFSGEELNLFKIDQYPKFNKQFVIEYVNLPASIDKWSNFINPVLESGILFSLNSNIGKSIRHGDTI</sequence>
<name>A0A921DXQ6_9STAP</name>
<comment type="caution">
    <text evidence="1">The sequence shown here is derived from an EMBL/GenBank/DDBJ whole genome shotgun (WGS) entry which is preliminary data.</text>
</comment>
<dbReference type="AlphaFoldDB" id="A0A921DXQ6"/>
<reference evidence="1" key="1">
    <citation type="journal article" date="2021" name="PeerJ">
        <title>Extensive microbial diversity within the chicken gut microbiome revealed by metagenomics and culture.</title>
        <authorList>
            <person name="Gilroy R."/>
            <person name="Ravi A."/>
            <person name="Getino M."/>
            <person name="Pursley I."/>
            <person name="Horton D.L."/>
            <person name="Alikhan N.F."/>
            <person name="Baker D."/>
            <person name="Gharbi K."/>
            <person name="Hall N."/>
            <person name="Watson M."/>
            <person name="Adriaenssens E.M."/>
            <person name="Foster-Nyarko E."/>
            <person name="Jarju S."/>
            <person name="Secka A."/>
            <person name="Antonio M."/>
            <person name="Oren A."/>
            <person name="Chaudhuri R.R."/>
            <person name="La Ragione R."/>
            <person name="Hildebrand F."/>
            <person name="Pallen M.J."/>
        </authorList>
    </citation>
    <scope>NUCLEOTIDE SEQUENCE</scope>
    <source>
        <strain evidence="1">6019</strain>
    </source>
</reference>
<organism evidence="1 2">
    <name type="scientific">Aliicoccus persicus</name>
    <dbReference type="NCBI Taxonomy" id="930138"/>
    <lineage>
        <taxon>Bacteria</taxon>
        <taxon>Bacillati</taxon>
        <taxon>Bacillota</taxon>
        <taxon>Bacilli</taxon>
        <taxon>Bacillales</taxon>
        <taxon>Staphylococcaceae</taxon>
        <taxon>Aliicoccus</taxon>
    </lineage>
</organism>
<dbReference type="EMBL" id="DYYI01000076">
    <property type="protein sequence ID" value="HJE20110.1"/>
    <property type="molecule type" value="Genomic_DNA"/>
</dbReference>
<feature type="non-terminal residue" evidence="1">
    <location>
        <position position="201"/>
    </location>
</feature>
<reference evidence="1" key="2">
    <citation type="submission" date="2021-09" db="EMBL/GenBank/DDBJ databases">
        <authorList>
            <person name="Gilroy R."/>
        </authorList>
    </citation>
    <scope>NUCLEOTIDE SEQUENCE</scope>
    <source>
        <strain evidence="1">6019</strain>
    </source>
</reference>
<protein>
    <submittedName>
        <fullName evidence="1">Uncharacterized protein</fullName>
    </submittedName>
</protein>